<comment type="caution">
    <text evidence="5">The sequence shown here is derived from an EMBL/GenBank/DDBJ whole genome shotgun (WGS) entry which is preliminary data.</text>
</comment>
<gene>
    <name evidence="5" type="ORF">ACFSKK_13885</name>
</gene>
<evidence type="ECO:0000313" key="5">
    <source>
        <dbReference type="EMBL" id="MFD2214775.1"/>
    </source>
</evidence>
<comment type="pathway">
    <text evidence="1">Siderophore biosynthesis.</text>
</comment>
<dbReference type="PANTHER" id="PTHR34384">
    <property type="entry name" value="L-2,3-DIAMINOPROPANOATE--CITRATE LIGASE"/>
    <property type="match status" value="1"/>
</dbReference>
<dbReference type="PANTHER" id="PTHR34384:SF5">
    <property type="entry name" value="L-2,3-DIAMINOPROPANOATE--CITRATE LIGASE"/>
    <property type="match status" value="1"/>
</dbReference>
<name>A0ABW5BYY5_9BACI</name>
<dbReference type="Proteomes" id="UP001597318">
    <property type="component" value="Unassembled WGS sequence"/>
</dbReference>
<feature type="domain" description="Aerobactin siderophore biosynthesis IucA/IucC-like C-terminal" evidence="4">
    <location>
        <begin position="415"/>
        <end position="576"/>
    </location>
</feature>
<evidence type="ECO:0000313" key="6">
    <source>
        <dbReference type="Proteomes" id="UP001597318"/>
    </source>
</evidence>
<protein>
    <submittedName>
        <fullName evidence="5">IucA/IucC family protein</fullName>
    </submittedName>
</protein>
<evidence type="ECO:0000256" key="2">
    <source>
        <dbReference type="ARBA" id="ARBA00007832"/>
    </source>
</evidence>
<dbReference type="RefSeq" id="WP_379052108.1">
    <property type="nucleotide sequence ID" value="NZ_JBHUIK010000003.1"/>
</dbReference>
<dbReference type="Pfam" id="PF06276">
    <property type="entry name" value="FhuF"/>
    <property type="match status" value="1"/>
</dbReference>
<keyword evidence="6" id="KW-1185">Reference proteome</keyword>
<dbReference type="EMBL" id="JBHUIK010000003">
    <property type="protein sequence ID" value="MFD2214775.1"/>
    <property type="molecule type" value="Genomic_DNA"/>
</dbReference>
<dbReference type="InterPro" id="IPR022770">
    <property type="entry name" value="IucA/IucC-like_C"/>
</dbReference>
<sequence length="608" mass="70802">MNYSAKQIAENATFQAFFNSFIREVDIGQCIRTEDWIIENRSSILLNGPYILELELPQQEIILAIEVNYRSKVGRHVLGTPLKYCQKGKQWYREEKLTLMMTLVQELHLMATSNRDHDLASHYDELILRLIGSYQTMQRYIEARLENSHTLYSANSSFIETEQSLLFGHWFHPTPKSRQGMSYWQHKSFAPELAGSFQLHYFQIDFSMIKEESIITESASELLKKALIKSSPALHISKEACIVPMHPLQAQWLLHQDHVKDAINRGLIKNLGTLGKNYTATSSLRTVYQDDEEYMLKFSIPVKVTNSLRVNQQHELKAGVVMARLWKKLSFIETYPAFQIIDDPGYITVDFPHQKKSGFEVIIRSNPFPKGRDKGISSIAAIAQDPLPNQQSRLYQLIMKVAKRDHRSIEDVSLKWFEKYWDCAIDPLIRLYDEHGIALEAHQQNSVLDVSEGYPKTYFYRDNQGYYLSENHKQYLCHMEPSLLETPELFYNDSLIQERFTYYLVMNQLFSVIYRFGADGLISEDILLQWSTDKLHLLEKELKGQGKQLVHTLLHEDKLSYKANLLTRLHDVDELTAKLEQAIYTKVNNPFLNLQKEEQCAKVISYTY</sequence>
<organism evidence="5 6">
    <name type="scientific">Metabacillus endolithicus</name>
    <dbReference type="NCBI Taxonomy" id="1535204"/>
    <lineage>
        <taxon>Bacteria</taxon>
        <taxon>Bacillati</taxon>
        <taxon>Bacillota</taxon>
        <taxon>Bacilli</taxon>
        <taxon>Bacillales</taxon>
        <taxon>Bacillaceae</taxon>
        <taxon>Metabacillus</taxon>
    </lineage>
</organism>
<evidence type="ECO:0000259" key="4">
    <source>
        <dbReference type="Pfam" id="PF06276"/>
    </source>
</evidence>
<accession>A0ABW5BYY5</accession>
<feature type="domain" description="Aerobactin siderophore biosynthesis IucA/IucC N-terminal" evidence="3">
    <location>
        <begin position="157"/>
        <end position="382"/>
    </location>
</feature>
<dbReference type="Gene3D" id="1.10.510.40">
    <property type="match status" value="1"/>
</dbReference>
<dbReference type="InterPro" id="IPR037455">
    <property type="entry name" value="LucA/IucC-like"/>
</dbReference>
<comment type="similarity">
    <text evidence="2">Belongs to the IucA/IucC family.</text>
</comment>
<evidence type="ECO:0000256" key="1">
    <source>
        <dbReference type="ARBA" id="ARBA00004924"/>
    </source>
</evidence>
<dbReference type="Gene3D" id="6.10.250.3370">
    <property type="match status" value="1"/>
</dbReference>
<dbReference type="InterPro" id="IPR007310">
    <property type="entry name" value="Aerobactin_biosyn_IucA/IucC_N"/>
</dbReference>
<evidence type="ECO:0000259" key="3">
    <source>
        <dbReference type="Pfam" id="PF04183"/>
    </source>
</evidence>
<dbReference type="Pfam" id="PF04183">
    <property type="entry name" value="IucA_IucC"/>
    <property type="match status" value="1"/>
</dbReference>
<proteinExistence type="inferred from homology"/>
<reference evidence="6" key="1">
    <citation type="journal article" date="2019" name="Int. J. Syst. Evol. Microbiol.">
        <title>The Global Catalogue of Microorganisms (GCM) 10K type strain sequencing project: providing services to taxonomists for standard genome sequencing and annotation.</title>
        <authorList>
            <consortium name="The Broad Institute Genomics Platform"/>
            <consortium name="The Broad Institute Genome Sequencing Center for Infectious Disease"/>
            <person name="Wu L."/>
            <person name="Ma J."/>
        </authorList>
    </citation>
    <scope>NUCLEOTIDE SEQUENCE [LARGE SCALE GENOMIC DNA]</scope>
    <source>
        <strain evidence="6">CGMCC 1.15474</strain>
    </source>
</reference>